<gene>
    <name evidence="3" type="ORF">OCU04_003464</name>
</gene>
<reference evidence="3" key="1">
    <citation type="submission" date="2022-11" db="EMBL/GenBank/DDBJ databases">
        <title>Genome Resource of Sclerotinia nivalis Strain SnTB1, a Plant Pathogen Isolated from American Ginseng.</title>
        <authorList>
            <person name="Fan S."/>
        </authorList>
    </citation>
    <scope>NUCLEOTIDE SEQUENCE</scope>
    <source>
        <strain evidence="3">SnTB1</strain>
    </source>
</reference>
<accession>A0A9X0DN86</accession>
<dbReference type="EMBL" id="JAPEIS010000003">
    <property type="protein sequence ID" value="KAJ8067877.1"/>
    <property type="molecule type" value="Genomic_DNA"/>
</dbReference>
<sequence length="180" mass="19066">MFIHSALLFILSVLSATTIAQPGIPPAQITPTPTNFQDLSIRGAKKSPVTVSTKPTPYPSVVHSSPAHSGTYPSTDSLCAPGLNTAIDAAFKNEAGYKMTITCLPSYGATNDTYVYLNMVVPAKDQGAALIRIVKTWAPSWASPIWNDPRTLVPADATCPEDASLCQPQQLPLGYCLSGC</sequence>
<feature type="region of interest" description="Disordered" evidence="1">
    <location>
        <begin position="46"/>
        <end position="69"/>
    </location>
</feature>
<proteinExistence type="predicted"/>
<feature type="chain" id="PRO_5040824805" evidence="2">
    <location>
        <begin position="21"/>
        <end position="180"/>
    </location>
</feature>
<keyword evidence="2" id="KW-0732">Signal</keyword>
<feature type="signal peptide" evidence="2">
    <location>
        <begin position="1"/>
        <end position="20"/>
    </location>
</feature>
<evidence type="ECO:0000256" key="2">
    <source>
        <dbReference type="SAM" id="SignalP"/>
    </source>
</evidence>
<dbReference type="AlphaFoldDB" id="A0A9X0DN86"/>
<dbReference type="Proteomes" id="UP001152300">
    <property type="component" value="Unassembled WGS sequence"/>
</dbReference>
<name>A0A9X0DN86_9HELO</name>
<keyword evidence="4" id="KW-1185">Reference proteome</keyword>
<evidence type="ECO:0000313" key="4">
    <source>
        <dbReference type="Proteomes" id="UP001152300"/>
    </source>
</evidence>
<protein>
    <submittedName>
        <fullName evidence="3">Uncharacterized protein</fullName>
    </submittedName>
</protein>
<dbReference type="OrthoDB" id="3537396at2759"/>
<comment type="caution">
    <text evidence="3">The sequence shown here is derived from an EMBL/GenBank/DDBJ whole genome shotgun (WGS) entry which is preliminary data.</text>
</comment>
<evidence type="ECO:0000256" key="1">
    <source>
        <dbReference type="SAM" id="MobiDB-lite"/>
    </source>
</evidence>
<evidence type="ECO:0000313" key="3">
    <source>
        <dbReference type="EMBL" id="KAJ8067877.1"/>
    </source>
</evidence>
<organism evidence="3 4">
    <name type="scientific">Sclerotinia nivalis</name>
    <dbReference type="NCBI Taxonomy" id="352851"/>
    <lineage>
        <taxon>Eukaryota</taxon>
        <taxon>Fungi</taxon>
        <taxon>Dikarya</taxon>
        <taxon>Ascomycota</taxon>
        <taxon>Pezizomycotina</taxon>
        <taxon>Leotiomycetes</taxon>
        <taxon>Helotiales</taxon>
        <taxon>Sclerotiniaceae</taxon>
        <taxon>Sclerotinia</taxon>
    </lineage>
</organism>